<gene>
    <name evidence="2" type="ORF">GNLVRS02_ARAD1B03674g</name>
</gene>
<dbReference type="EMBL" id="HG937692">
    <property type="protein sequence ID" value="CDP36029.1"/>
    <property type="molecule type" value="Genomic_DNA"/>
</dbReference>
<dbReference type="Pfam" id="PF11176">
    <property type="entry name" value="Tma16"/>
    <property type="match status" value="1"/>
</dbReference>
<dbReference type="PANTHER" id="PTHR13349">
    <property type="entry name" value="TRANSLATION MACHINERY-ASSOCIATED PROTEIN 16"/>
    <property type="match status" value="1"/>
</dbReference>
<comment type="similarity">
    <text evidence="1">Belongs to the TMA16 family.</text>
</comment>
<dbReference type="Gene3D" id="1.20.1440.170">
    <property type="entry name" value="Translation machinery-associated protein 16-like"/>
    <property type="match status" value="1"/>
</dbReference>
<evidence type="ECO:0000313" key="2">
    <source>
        <dbReference type="EMBL" id="CDP36029.1"/>
    </source>
</evidence>
<proteinExistence type="inferred from homology"/>
<dbReference type="InterPro" id="IPR021346">
    <property type="entry name" value="Tma16"/>
</dbReference>
<dbReference type="PhylomeDB" id="A0A060T5D5"/>
<dbReference type="AlphaFoldDB" id="A0A060T5D5"/>
<name>A0A060T5D5_BLAAD</name>
<dbReference type="InterPro" id="IPR038356">
    <property type="entry name" value="Tma16_sf"/>
</dbReference>
<protein>
    <submittedName>
        <fullName evidence="2">ARAD1B03674p</fullName>
    </submittedName>
</protein>
<accession>A0A060T5D5</accession>
<reference evidence="2" key="2">
    <citation type="submission" date="2014-06" db="EMBL/GenBank/DDBJ databases">
        <title>The complete genome of Blastobotrys (Arxula) adeninivorans LS3 - a yeast of biotechnological interest.</title>
        <authorList>
            <person name="Kunze G."/>
            <person name="Gaillardin C."/>
            <person name="Czernicka M."/>
            <person name="Durrens P."/>
            <person name="Martin T."/>
            <person name="Boer E."/>
            <person name="Gabaldon T."/>
            <person name="Cruz J."/>
            <person name="Talla E."/>
            <person name="Marck C."/>
            <person name="Goffeau A."/>
            <person name="Barbe V."/>
            <person name="Baret P."/>
            <person name="Baronian K."/>
            <person name="Beier S."/>
            <person name="Bleykasten C."/>
            <person name="Bode R."/>
            <person name="Casaregola S."/>
            <person name="Despons L."/>
            <person name="Fairhead C."/>
            <person name="Giersberg M."/>
            <person name="Gierski P."/>
            <person name="Hahnel U."/>
            <person name="Hartmann A."/>
            <person name="Jankowska D."/>
            <person name="Jubin C."/>
            <person name="Jung P."/>
            <person name="Lafontaine I."/>
            <person name="Leh-Louis V."/>
            <person name="Lemaire M."/>
            <person name="Marcet-Houben M."/>
            <person name="Mascher M."/>
            <person name="Morel G."/>
            <person name="Richard G.-F."/>
            <person name="Riechen J."/>
            <person name="Sacerdot C."/>
            <person name="Sarkar A."/>
            <person name="Savel G."/>
            <person name="Schacherer J."/>
            <person name="Sherman D."/>
            <person name="Straub M.-L."/>
            <person name="Stein N."/>
            <person name="Thierry A."/>
            <person name="Trautwein-Schult A."/>
            <person name="Westhof E."/>
            <person name="Worch S."/>
            <person name="Dujon B."/>
            <person name="Souciet J.-L."/>
            <person name="Wincker P."/>
            <person name="Scholz U."/>
            <person name="Neuveglise N."/>
        </authorList>
    </citation>
    <scope>NUCLEOTIDE SEQUENCE</scope>
    <source>
        <strain evidence="2">LS3</strain>
    </source>
</reference>
<sequence>MPIAKNLTKVQKKVAGQESAIHPRARKFKQINKATLRQQKLTKQKATRDDLKQGQILRVRFFKDAVDMEPEKATFTVPEIHKMIDAFISRDDDELEKLKAARRPGRPASNRQDQLQARIDAERKEYKSGYKCPDLTDAQTVDRLRTWSGTAGGLNVLKFVRITPDSNQTTTASEAMET</sequence>
<organism evidence="2">
    <name type="scientific">Blastobotrys adeninivorans</name>
    <name type="common">Yeast</name>
    <name type="synonym">Arxula adeninivorans</name>
    <dbReference type="NCBI Taxonomy" id="409370"/>
    <lineage>
        <taxon>Eukaryota</taxon>
        <taxon>Fungi</taxon>
        <taxon>Dikarya</taxon>
        <taxon>Ascomycota</taxon>
        <taxon>Saccharomycotina</taxon>
        <taxon>Dipodascomycetes</taxon>
        <taxon>Dipodascales</taxon>
        <taxon>Trichomonascaceae</taxon>
        <taxon>Blastobotrys</taxon>
    </lineage>
</organism>
<evidence type="ECO:0000256" key="1">
    <source>
        <dbReference type="ARBA" id="ARBA00034127"/>
    </source>
</evidence>
<reference evidence="2" key="1">
    <citation type="submission" date="2014-02" db="EMBL/GenBank/DDBJ databases">
        <authorList>
            <person name="Genoscope - CEA"/>
        </authorList>
    </citation>
    <scope>NUCLEOTIDE SEQUENCE</scope>
    <source>
        <strain evidence="2">LS3</strain>
    </source>
</reference>
<dbReference type="PANTHER" id="PTHR13349:SF2">
    <property type="entry name" value="TRANSLATION MACHINERY-ASSOCIATED PROTEIN 16"/>
    <property type="match status" value="1"/>
</dbReference>
<dbReference type="GO" id="GO:0005634">
    <property type="term" value="C:nucleus"/>
    <property type="evidence" value="ECO:0007669"/>
    <property type="project" value="TreeGrafter"/>
</dbReference>